<keyword evidence="3" id="KW-0539">Nucleus</keyword>
<reference evidence="5" key="1">
    <citation type="submission" date="2023-07" db="EMBL/GenBank/DDBJ databases">
        <authorList>
            <consortium name="AG Swart"/>
            <person name="Singh M."/>
            <person name="Singh A."/>
            <person name="Seah K."/>
            <person name="Emmerich C."/>
        </authorList>
    </citation>
    <scope>NUCLEOTIDE SEQUENCE</scope>
    <source>
        <strain evidence="5">DP1</strain>
    </source>
</reference>
<evidence type="ECO:0000256" key="2">
    <source>
        <dbReference type="ARBA" id="ARBA00010849"/>
    </source>
</evidence>
<keyword evidence="6" id="KW-1185">Reference proteome</keyword>
<evidence type="ECO:0000313" key="5">
    <source>
        <dbReference type="EMBL" id="CAI2363978.1"/>
    </source>
</evidence>
<dbReference type="PANTHER" id="PTHR36960:SF1">
    <property type="entry name" value="SI:DKEY-32E6.3"/>
    <property type="match status" value="1"/>
</dbReference>
<dbReference type="Gene3D" id="1.20.890.10">
    <property type="entry name" value="cAMP-dependent protein kinase regulatory subunit, dimerization-anchoring domain"/>
    <property type="match status" value="1"/>
</dbReference>
<feature type="compositionally biased region" description="Acidic residues" evidence="4">
    <location>
        <begin position="163"/>
        <end position="188"/>
    </location>
</feature>
<dbReference type="Pfam" id="PF05186">
    <property type="entry name" value="Dpy-30"/>
    <property type="match status" value="1"/>
</dbReference>
<evidence type="ECO:0000256" key="4">
    <source>
        <dbReference type="SAM" id="MobiDB-lite"/>
    </source>
</evidence>
<feature type="compositionally biased region" description="Polar residues" evidence="4">
    <location>
        <begin position="458"/>
        <end position="471"/>
    </location>
</feature>
<comment type="caution">
    <text evidence="5">The sequence shown here is derived from an EMBL/GenBank/DDBJ whole genome shotgun (WGS) entry which is preliminary data.</text>
</comment>
<dbReference type="GO" id="GO:0005634">
    <property type="term" value="C:nucleus"/>
    <property type="evidence" value="ECO:0007669"/>
    <property type="project" value="UniProtKB-SubCell"/>
</dbReference>
<dbReference type="AlphaFoldDB" id="A0AAD1U8N6"/>
<dbReference type="PANTHER" id="PTHR36960">
    <property type="entry name" value="SI:DKEY-32E6.3"/>
    <property type="match status" value="1"/>
</dbReference>
<gene>
    <name evidence="5" type="ORF">ECRASSUSDP1_LOCUS5318</name>
</gene>
<dbReference type="EMBL" id="CAMPGE010005131">
    <property type="protein sequence ID" value="CAI2363978.1"/>
    <property type="molecule type" value="Genomic_DNA"/>
</dbReference>
<organism evidence="5 6">
    <name type="scientific">Euplotes crassus</name>
    <dbReference type="NCBI Taxonomy" id="5936"/>
    <lineage>
        <taxon>Eukaryota</taxon>
        <taxon>Sar</taxon>
        <taxon>Alveolata</taxon>
        <taxon>Ciliophora</taxon>
        <taxon>Intramacronucleata</taxon>
        <taxon>Spirotrichea</taxon>
        <taxon>Hypotrichia</taxon>
        <taxon>Euplotida</taxon>
        <taxon>Euplotidae</taxon>
        <taxon>Moneuplotes</taxon>
    </lineage>
</organism>
<feature type="region of interest" description="Disordered" evidence="4">
    <location>
        <begin position="154"/>
        <end position="188"/>
    </location>
</feature>
<dbReference type="CDD" id="cd22965">
    <property type="entry name" value="DD_DPY30_SDC1"/>
    <property type="match status" value="1"/>
</dbReference>
<dbReference type="InterPro" id="IPR007858">
    <property type="entry name" value="Dpy-30_motif"/>
</dbReference>
<accession>A0AAD1U8N6</accession>
<evidence type="ECO:0000313" key="6">
    <source>
        <dbReference type="Proteomes" id="UP001295684"/>
    </source>
</evidence>
<feature type="region of interest" description="Disordered" evidence="4">
    <location>
        <begin position="451"/>
        <end position="476"/>
    </location>
</feature>
<comment type="similarity">
    <text evidence="2">Belongs to the dpy-30 family.</text>
</comment>
<comment type="subcellular location">
    <subcellularLocation>
        <location evidence="1">Nucleus</location>
    </subcellularLocation>
</comment>
<dbReference type="InterPro" id="IPR049629">
    <property type="entry name" value="DPY30_SDC1_DD"/>
</dbReference>
<evidence type="ECO:0000256" key="3">
    <source>
        <dbReference type="ARBA" id="ARBA00023242"/>
    </source>
</evidence>
<name>A0AAD1U8N6_EUPCR</name>
<proteinExistence type="inferred from homology"/>
<protein>
    <submittedName>
        <fullName evidence="5">Uncharacterized protein</fullName>
    </submittedName>
</protein>
<evidence type="ECO:0000256" key="1">
    <source>
        <dbReference type="ARBA" id="ARBA00004123"/>
    </source>
</evidence>
<sequence length="536" mass="62349">MKAQSNKRLILHFNIDKTIVCRDPYNGLDNIPITLADCVAKLCWGQVTVEEDVKKWTLAWDTFSHERPEEDLMTFRDFLELEHGLRTDLLEGETQEQLDEINKANKELFMEKLLNFSKPGNPGSKFKSQIEKLNRSTYLPKNVREELGLNDLKKEKDKKKAEDEAEGEDSGEGEDDQEEEEEEVEETDEQKMINLFEDQKYHLLPSFFKTLIYLKKAKREFSIVIRGEDEFIKPAVFEFNKFCIGEHPCFCGRSGTPTIKFDGSKNTRYCIIDDCCKANFYKFDTETKMVFGTLDAEHLEDIDSPDDLEDVFYDKIDSKERVLTNDSVESYVHLMEIFKKYNGAAIREDKDQRRILYIDPADYNTHHIFFDAKCGLGDDCRISVRDIISDEEIPYKDVINKFIAVVEPHRAVSEPDYFMKLIEMCEYTRDQEIEARESGRLEEQQIQKKETFKGPGSAGSSFVDSQNQSDQAPKEELNEWEKLQNLPHDQYLAKTVMPVLYQGLKVVSVERPKCPLKTLALYMLKNQEKVMLKSDT</sequence>
<dbReference type="Proteomes" id="UP001295684">
    <property type="component" value="Unassembled WGS sequence"/>
</dbReference>